<dbReference type="STRING" id="1434110.MSHOH_2176"/>
<dbReference type="FunFam" id="3.30.450.40:FF:000120">
    <property type="entry name" value="Sensory transduction histidine kinase"/>
    <property type="match status" value="1"/>
</dbReference>
<keyword evidence="4" id="KW-0808">Transferase</keyword>
<evidence type="ECO:0000256" key="1">
    <source>
        <dbReference type="ARBA" id="ARBA00000085"/>
    </source>
</evidence>
<dbReference type="Gene3D" id="3.30.450.20">
    <property type="entry name" value="PAS domain"/>
    <property type="match status" value="4"/>
</dbReference>
<evidence type="ECO:0000259" key="6">
    <source>
        <dbReference type="PROSITE" id="PS50112"/>
    </source>
</evidence>
<feature type="domain" description="PAC" evidence="7">
    <location>
        <begin position="307"/>
        <end position="359"/>
    </location>
</feature>
<dbReference type="FunFam" id="3.30.450.20:FF:000302">
    <property type="entry name" value="Sensory transduction histidine kinase"/>
    <property type="match status" value="1"/>
</dbReference>
<dbReference type="InterPro" id="IPR003018">
    <property type="entry name" value="GAF"/>
</dbReference>
<evidence type="ECO:0000313" key="9">
    <source>
        <dbReference type="Proteomes" id="UP000033101"/>
    </source>
</evidence>
<protein>
    <recommendedName>
        <fullName evidence="2">histidine kinase</fullName>
        <ecNumber evidence="2">2.7.13.3</ecNumber>
    </recommendedName>
</protein>
<dbReference type="KEGG" id="mhor:MSHOH_2176"/>
<dbReference type="OrthoDB" id="3369at2157"/>
<feature type="domain" description="PAC" evidence="7">
    <location>
        <begin position="176"/>
        <end position="226"/>
    </location>
</feature>
<evidence type="ECO:0000256" key="4">
    <source>
        <dbReference type="ARBA" id="ARBA00022679"/>
    </source>
</evidence>
<dbReference type="SMART" id="SM00086">
    <property type="entry name" value="PAC"/>
    <property type="match status" value="3"/>
</dbReference>
<dbReference type="Proteomes" id="UP000033101">
    <property type="component" value="Chromosome"/>
</dbReference>
<dbReference type="Gene3D" id="3.30.450.40">
    <property type="match status" value="1"/>
</dbReference>
<name>A0A0E3SAD4_9EURY</name>
<feature type="domain" description="PAS" evidence="6">
    <location>
        <begin position="105"/>
        <end position="148"/>
    </location>
</feature>
<dbReference type="GO" id="GO:0004673">
    <property type="term" value="F:protein histidine kinase activity"/>
    <property type="evidence" value="ECO:0007669"/>
    <property type="project" value="UniProtKB-EC"/>
</dbReference>
<dbReference type="PANTHER" id="PTHR43304">
    <property type="entry name" value="PHYTOCHROME-LIKE PROTEIN CPH1"/>
    <property type="match status" value="1"/>
</dbReference>
<dbReference type="Pfam" id="PF13426">
    <property type="entry name" value="PAS_9"/>
    <property type="match status" value="1"/>
</dbReference>
<dbReference type="GO" id="GO:0006355">
    <property type="term" value="P:regulation of DNA-templated transcription"/>
    <property type="evidence" value="ECO:0007669"/>
    <property type="project" value="InterPro"/>
</dbReference>
<dbReference type="InterPro" id="IPR035965">
    <property type="entry name" value="PAS-like_dom_sf"/>
</dbReference>
<organism evidence="8 9">
    <name type="scientific">Methanosarcina horonobensis HB-1 = JCM 15518</name>
    <dbReference type="NCBI Taxonomy" id="1434110"/>
    <lineage>
        <taxon>Archaea</taxon>
        <taxon>Methanobacteriati</taxon>
        <taxon>Methanobacteriota</taxon>
        <taxon>Stenosarchaea group</taxon>
        <taxon>Methanomicrobia</taxon>
        <taxon>Methanosarcinales</taxon>
        <taxon>Methanosarcinaceae</taxon>
        <taxon>Methanosarcina</taxon>
    </lineage>
</organism>
<dbReference type="InterPro" id="IPR029016">
    <property type="entry name" value="GAF-like_dom_sf"/>
</dbReference>
<dbReference type="PATRIC" id="fig|1434110.4.peg.2772"/>
<dbReference type="EC" id="2.7.13.3" evidence="2"/>
<dbReference type="AlphaFoldDB" id="A0A0E3SAD4"/>
<dbReference type="SUPFAM" id="SSF55781">
    <property type="entry name" value="GAF domain-like"/>
    <property type="match status" value="1"/>
</dbReference>
<evidence type="ECO:0000313" key="8">
    <source>
        <dbReference type="EMBL" id="AKB78659.1"/>
    </source>
</evidence>
<feature type="domain" description="PAC" evidence="7">
    <location>
        <begin position="52"/>
        <end position="104"/>
    </location>
</feature>
<dbReference type="PROSITE" id="PS50112">
    <property type="entry name" value="PAS"/>
    <property type="match status" value="2"/>
</dbReference>
<evidence type="ECO:0000256" key="5">
    <source>
        <dbReference type="ARBA" id="ARBA00022777"/>
    </source>
</evidence>
<dbReference type="Pfam" id="PF00989">
    <property type="entry name" value="PAS"/>
    <property type="match status" value="1"/>
</dbReference>
<sequence length="633" mass="72225">MEFASANVSDLGYEPADFKAGKILYADIVHPEDLEAFNFGVISNSERGIKDYTQEYRILTKRGKVRWVEDMTHIQYGKNGRISRYFGIVSDITPRKELAEKLEQEERKFSSLLNSSSNIVIILDRHGKLLEANERAYTCLGYSREEFLKLTPANIDTRYGNQFSRQVKKISQERKITFETNYLKKDRTFIPVEAEASIVDYEGKTAVLIVARDISEQKQIKRELSHSLRVSKVLELIISSSPVIVFLSSPKEKRPVEFITENIILFGYPAGAFTSGEIAYEDIIHPLDAEKVRDNLFRNYTEGRNDFFQEYRILTASGEIRWVNEQTFIHSDEKGDIEYLYGTVVDVTEKRQSSDFLRLRRDTGAALASTDELLEILRQLLDLALEVEPLDSGCIYLVDDDSGEMKIKTCRGLSPAFVKAASGFGKAQGLANLLRAGKPVYRQYFEIKKMISLETPPEEKLRAAAFLPIFSDGRFVAVMQLSSHKADEISETARKQLETIAIELGNEIGRIKEKAELRQISSDFQELFKSIKDFIFIVDHEGCILYSNPAFRKHLSYTEKELLGKNILSFHPHNRVLEAAKSFSEILEGKTFLYSLPFVTREGSEIFAETRFSRGSWRGQEVMIALARSKLAK</sequence>
<accession>A0A0E3SAD4</accession>
<dbReference type="SMART" id="SM00091">
    <property type="entry name" value="PAS"/>
    <property type="match status" value="3"/>
</dbReference>
<keyword evidence="3" id="KW-0597">Phosphoprotein</keyword>
<dbReference type="InterPro" id="IPR000700">
    <property type="entry name" value="PAS-assoc_C"/>
</dbReference>
<dbReference type="Pfam" id="PF13185">
    <property type="entry name" value="GAF_2"/>
    <property type="match status" value="1"/>
</dbReference>
<evidence type="ECO:0000256" key="2">
    <source>
        <dbReference type="ARBA" id="ARBA00012438"/>
    </source>
</evidence>
<comment type="catalytic activity">
    <reaction evidence="1">
        <text>ATP + protein L-histidine = ADP + protein N-phospho-L-histidine.</text>
        <dbReference type="EC" id="2.7.13.3"/>
    </reaction>
</comment>
<dbReference type="Pfam" id="PF08447">
    <property type="entry name" value="PAS_3"/>
    <property type="match status" value="2"/>
</dbReference>
<dbReference type="PROSITE" id="PS50113">
    <property type="entry name" value="PAC"/>
    <property type="match status" value="3"/>
</dbReference>
<dbReference type="InterPro" id="IPR000014">
    <property type="entry name" value="PAS"/>
</dbReference>
<dbReference type="SUPFAM" id="SSF55785">
    <property type="entry name" value="PYP-like sensor domain (PAS domain)"/>
    <property type="match status" value="4"/>
</dbReference>
<dbReference type="NCBIfam" id="TIGR00229">
    <property type="entry name" value="sensory_box"/>
    <property type="match status" value="4"/>
</dbReference>
<evidence type="ECO:0000259" key="7">
    <source>
        <dbReference type="PROSITE" id="PS50113"/>
    </source>
</evidence>
<reference evidence="8 9" key="1">
    <citation type="submission" date="2014-07" db="EMBL/GenBank/DDBJ databases">
        <title>Methanogenic archaea and the global carbon cycle.</title>
        <authorList>
            <person name="Henriksen J.R."/>
            <person name="Luke J."/>
            <person name="Reinhart S."/>
            <person name="Benedict M.N."/>
            <person name="Youngblut N.D."/>
            <person name="Metcalf M.E."/>
            <person name="Whitaker R.J."/>
            <person name="Metcalf W.W."/>
        </authorList>
    </citation>
    <scope>NUCLEOTIDE SEQUENCE [LARGE SCALE GENOMIC DNA]</scope>
    <source>
        <strain evidence="8 9">HB-1</strain>
    </source>
</reference>
<dbReference type="EMBL" id="CP009516">
    <property type="protein sequence ID" value="AKB78659.1"/>
    <property type="molecule type" value="Genomic_DNA"/>
</dbReference>
<keyword evidence="9" id="KW-1185">Reference proteome</keyword>
<keyword evidence="5" id="KW-0418">Kinase</keyword>
<dbReference type="InterPro" id="IPR052162">
    <property type="entry name" value="Sensor_kinase/Photoreceptor"/>
</dbReference>
<evidence type="ECO:0000256" key="3">
    <source>
        <dbReference type="ARBA" id="ARBA00022553"/>
    </source>
</evidence>
<dbReference type="HOGENOM" id="CLU_029241_0_0_2"/>
<dbReference type="CDD" id="cd00130">
    <property type="entry name" value="PAS"/>
    <property type="match status" value="4"/>
</dbReference>
<feature type="domain" description="PAS" evidence="6">
    <location>
        <begin position="520"/>
        <end position="590"/>
    </location>
</feature>
<dbReference type="InterPro" id="IPR013767">
    <property type="entry name" value="PAS_fold"/>
</dbReference>
<proteinExistence type="predicted"/>
<gene>
    <name evidence="8" type="ORF">MSHOH_2176</name>
</gene>
<dbReference type="InterPro" id="IPR013655">
    <property type="entry name" value="PAS_fold_3"/>
</dbReference>
<dbReference type="InterPro" id="IPR001610">
    <property type="entry name" value="PAC"/>
</dbReference>
<dbReference type="PANTHER" id="PTHR43304:SF1">
    <property type="entry name" value="PAC DOMAIN-CONTAINING PROTEIN"/>
    <property type="match status" value="1"/>
</dbReference>